<dbReference type="InParanoid" id="A0A059CZJ8"/>
<organism evidence="1">
    <name type="scientific">Eucalyptus grandis</name>
    <name type="common">Flooded gum</name>
    <dbReference type="NCBI Taxonomy" id="71139"/>
    <lineage>
        <taxon>Eukaryota</taxon>
        <taxon>Viridiplantae</taxon>
        <taxon>Streptophyta</taxon>
        <taxon>Embryophyta</taxon>
        <taxon>Tracheophyta</taxon>
        <taxon>Spermatophyta</taxon>
        <taxon>Magnoliopsida</taxon>
        <taxon>eudicotyledons</taxon>
        <taxon>Gunneridae</taxon>
        <taxon>Pentapetalae</taxon>
        <taxon>rosids</taxon>
        <taxon>malvids</taxon>
        <taxon>Myrtales</taxon>
        <taxon>Myrtaceae</taxon>
        <taxon>Myrtoideae</taxon>
        <taxon>Eucalypteae</taxon>
        <taxon>Eucalyptus</taxon>
    </lineage>
</organism>
<evidence type="ECO:0000313" key="1">
    <source>
        <dbReference type="EMBL" id="KCW83591.1"/>
    </source>
</evidence>
<dbReference type="EMBL" id="KK198754">
    <property type="protein sequence ID" value="KCW83591.1"/>
    <property type="molecule type" value="Genomic_DNA"/>
</dbReference>
<accession>A0A059CZJ8</accession>
<dbReference type="Gramene" id="KCW83591">
    <property type="protein sequence ID" value="KCW83591"/>
    <property type="gene ID" value="EUGRSUZ_B00482"/>
</dbReference>
<reference evidence="1" key="1">
    <citation type="submission" date="2013-07" db="EMBL/GenBank/DDBJ databases">
        <title>The genome of Eucalyptus grandis.</title>
        <authorList>
            <person name="Schmutz J."/>
            <person name="Hayes R."/>
            <person name="Myburg A."/>
            <person name="Tuskan G."/>
            <person name="Grattapaglia D."/>
            <person name="Rokhsar D.S."/>
        </authorList>
    </citation>
    <scope>NUCLEOTIDE SEQUENCE</scope>
    <source>
        <tissue evidence="1">Leaf extractions</tissue>
    </source>
</reference>
<name>A0A059CZJ8_EUCGR</name>
<dbReference type="AlphaFoldDB" id="A0A059CZJ8"/>
<sequence length="66" mass="8156">MWPLENFLMIFNSFSKLICSNLFTMKNSNYLIHKKKKKEALENKRMMRSLHKFLTRFIFTQTFIIY</sequence>
<gene>
    <name evidence="1" type="ORF">EUGRSUZ_B00482</name>
</gene>
<proteinExistence type="predicted"/>
<protein>
    <submittedName>
        <fullName evidence="1">Uncharacterized protein</fullName>
    </submittedName>
</protein>